<evidence type="ECO:0000313" key="2">
    <source>
        <dbReference type="EMBL" id="NIG20565.1"/>
    </source>
</evidence>
<evidence type="ECO:0000313" key="3">
    <source>
        <dbReference type="Proteomes" id="UP001515780"/>
    </source>
</evidence>
<feature type="region of interest" description="Disordered" evidence="1">
    <location>
        <begin position="82"/>
        <end position="105"/>
    </location>
</feature>
<gene>
    <name evidence="2" type="ORF">F3J37_17970</name>
</gene>
<sequence>MSALTPKEIDHVAYTLEKLIQWARRATETEGVQFHGLHPVDSAETVLKFLKMKSGGELLQSKLTAMIAVKVERGKPDECNRCTDDSARDNPVHCHRNRPLHRREE</sequence>
<dbReference type="RefSeq" id="WP_166934890.1">
    <property type="nucleotide sequence ID" value="NZ_VWXC01000013.1"/>
</dbReference>
<feature type="compositionally biased region" description="Basic and acidic residues" evidence="1">
    <location>
        <begin position="82"/>
        <end position="92"/>
    </location>
</feature>
<comment type="caution">
    <text evidence="2">The sequence shown here is derived from an EMBL/GenBank/DDBJ whole genome shotgun (WGS) entry which is preliminary data.</text>
</comment>
<dbReference type="EMBL" id="VWXC01000013">
    <property type="protein sequence ID" value="NIG20565.1"/>
    <property type="molecule type" value="Genomic_DNA"/>
</dbReference>
<organism evidence="2 3">
    <name type="scientific">Candidatus Pantoea communis</name>
    <dbReference type="NCBI Taxonomy" id="2608354"/>
    <lineage>
        <taxon>Bacteria</taxon>
        <taxon>Pseudomonadati</taxon>
        <taxon>Pseudomonadota</taxon>
        <taxon>Gammaproteobacteria</taxon>
        <taxon>Enterobacterales</taxon>
        <taxon>Erwiniaceae</taxon>
        <taxon>Pantoea</taxon>
    </lineage>
</organism>
<accession>A0ABX0RSH9</accession>
<reference evidence="2 3" key="1">
    <citation type="journal article" date="2019" name="bioRxiv">
        <title>Bacteria contribute to plant secondary compound degradation in a generalist herbivore system.</title>
        <authorList>
            <person name="Francoeur C.B."/>
            <person name="Khadempour L."/>
            <person name="Moreira-Soto R.D."/>
            <person name="Gotting K."/>
            <person name="Book A.J."/>
            <person name="Pinto-Tomas A.A."/>
            <person name="Keefover-Ring K."/>
            <person name="Currie C.R."/>
        </authorList>
    </citation>
    <scope>NUCLEOTIDE SEQUENCE [LARGE SCALE GENOMIC DNA]</scope>
    <source>
        <strain evidence="2">Al-1710</strain>
    </source>
</reference>
<dbReference type="Proteomes" id="UP001515780">
    <property type="component" value="Unassembled WGS sequence"/>
</dbReference>
<protein>
    <submittedName>
        <fullName evidence="2">Uncharacterized protein</fullName>
    </submittedName>
</protein>
<keyword evidence="3" id="KW-1185">Reference proteome</keyword>
<proteinExistence type="predicted"/>
<name>A0ABX0RSH9_9GAMM</name>
<evidence type="ECO:0000256" key="1">
    <source>
        <dbReference type="SAM" id="MobiDB-lite"/>
    </source>
</evidence>
<feature type="compositionally biased region" description="Basic residues" evidence="1">
    <location>
        <begin position="93"/>
        <end position="105"/>
    </location>
</feature>